<protein>
    <submittedName>
        <fullName evidence="1">AAA family ATPase</fullName>
    </submittedName>
</protein>
<organism evidence="1">
    <name type="scientific">Candidatus Heimdallarchaeum aukensis</name>
    <dbReference type="NCBI Taxonomy" id="2876573"/>
    <lineage>
        <taxon>Archaea</taxon>
        <taxon>Promethearchaeati</taxon>
        <taxon>Candidatus Heimdallarchaeota</taxon>
        <taxon>Candidatus Heimdallarchaeia (ex Rinke et al. 2021) (nom. nud.)</taxon>
        <taxon>Candidatus Heimdallarchaeales</taxon>
        <taxon>Candidatus Heimdallarchaeaceae</taxon>
        <taxon>Candidatus Heimdallarchaeum</taxon>
    </lineage>
</organism>
<dbReference type="EMBL" id="CP084166">
    <property type="protein sequence ID" value="UJG41793.1"/>
    <property type="molecule type" value="Genomic_DNA"/>
</dbReference>
<accession>A0A9Y1BML4</accession>
<dbReference type="AlphaFoldDB" id="A0A9Y1BML4"/>
<dbReference type="PANTHER" id="PTHR41930:SF1">
    <property type="entry name" value="DEPHOSPHO-COA KINASE"/>
    <property type="match status" value="1"/>
</dbReference>
<dbReference type="Gene3D" id="3.40.50.300">
    <property type="entry name" value="P-loop containing nucleotide triphosphate hydrolases"/>
    <property type="match status" value="1"/>
</dbReference>
<evidence type="ECO:0000313" key="1">
    <source>
        <dbReference type="EMBL" id="UJG41793.1"/>
    </source>
</evidence>
<gene>
    <name evidence="1" type="ORF">K9W45_04850</name>
</gene>
<dbReference type="Pfam" id="PF13207">
    <property type="entry name" value="AAA_17"/>
    <property type="match status" value="1"/>
</dbReference>
<dbReference type="PANTHER" id="PTHR41930">
    <property type="entry name" value="UPF0200 PROTEIN MJ1399"/>
    <property type="match status" value="1"/>
</dbReference>
<dbReference type="SUPFAM" id="SSF52540">
    <property type="entry name" value="P-loop containing nucleoside triphosphate hydrolases"/>
    <property type="match status" value="1"/>
</dbReference>
<sequence length="201" mass="23045">MKVIVLTSLPLAGKTTYAKIFGEKYNIPLFETGTVVLEEVKKRGYDFIPENIKKVTDDCKKISDSYFTERLIEKIDNLDEEIKAVFVSGIRAVSEIEVLKKHFGETNVFLIAFHASLRTRFGRLDNPDRKEGENSSKAKEDEYLRNFDNFLARNKKELGYGVGSVMALADYVLNTEDKKWPYSNVSRCKKIFEIILLEILG</sequence>
<proteinExistence type="predicted"/>
<dbReference type="Proteomes" id="UP001201020">
    <property type="component" value="Chromosome"/>
</dbReference>
<dbReference type="InterPro" id="IPR027417">
    <property type="entry name" value="P-loop_NTPase"/>
</dbReference>
<name>A0A9Y1BML4_9ARCH</name>
<reference evidence="1" key="1">
    <citation type="journal article" date="2022" name="Nat. Microbiol.">
        <title>Unique mobile elements and scalable gene flow at the prokaryote-eukaryote boundary revealed by circularized Asgard archaea genomes.</title>
        <authorList>
            <person name="Wu F."/>
            <person name="Speth D.R."/>
            <person name="Philosof A."/>
            <person name="Cremiere A."/>
            <person name="Narayanan A."/>
            <person name="Barco R.A."/>
            <person name="Connon S.A."/>
            <person name="Amend J.P."/>
            <person name="Antoshechkin I.A."/>
            <person name="Orphan V.J."/>
        </authorList>
    </citation>
    <scope>NUCLEOTIDE SEQUENCE</scope>
    <source>
        <strain evidence="1">PM71</strain>
    </source>
</reference>